<dbReference type="Pfam" id="PF06013">
    <property type="entry name" value="WXG100"/>
    <property type="match status" value="1"/>
</dbReference>
<dbReference type="RefSeq" id="WP_130506402.1">
    <property type="nucleotide sequence ID" value="NZ_SHLC01000001.1"/>
</dbReference>
<accession>A0A4Q8AQ44</accession>
<dbReference type="InterPro" id="IPR036689">
    <property type="entry name" value="ESAT-6-like_sf"/>
</dbReference>
<name>A0A4Q8AQ44_9MICO</name>
<dbReference type="Gene3D" id="1.10.287.1060">
    <property type="entry name" value="ESAT-6-like"/>
    <property type="match status" value="1"/>
</dbReference>
<dbReference type="SUPFAM" id="SSF140453">
    <property type="entry name" value="EsxAB dimer-like"/>
    <property type="match status" value="1"/>
</dbReference>
<dbReference type="InterPro" id="IPR010310">
    <property type="entry name" value="T7SS_ESAT-6-like"/>
</dbReference>
<protein>
    <recommendedName>
        <fullName evidence="1">ESAT-6-like protein</fullName>
    </recommendedName>
</protein>
<comment type="caution">
    <text evidence="2">The sequence shown here is derived from an EMBL/GenBank/DDBJ whole genome shotgun (WGS) entry which is preliminary data.</text>
</comment>
<keyword evidence="3" id="KW-1185">Reference proteome</keyword>
<proteinExistence type="inferred from homology"/>
<comment type="similarity">
    <text evidence="1">Belongs to the WXG100 family.</text>
</comment>
<evidence type="ECO:0000256" key="1">
    <source>
        <dbReference type="RuleBase" id="RU362001"/>
    </source>
</evidence>
<reference evidence="2 3" key="1">
    <citation type="submission" date="2019-02" db="EMBL/GenBank/DDBJ databases">
        <title>Sequencing the genomes of 1000 actinobacteria strains.</title>
        <authorList>
            <person name="Klenk H.-P."/>
        </authorList>
    </citation>
    <scope>NUCLEOTIDE SEQUENCE [LARGE SCALE GENOMIC DNA]</scope>
    <source>
        <strain evidence="2 3">DSM 18319</strain>
    </source>
</reference>
<dbReference type="NCBIfam" id="TIGR03930">
    <property type="entry name" value="WXG100_ESAT6"/>
    <property type="match status" value="1"/>
</dbReference>
<dbReference type="Proteomes" id="UP000291483">
    <property type="component" value="Unassembled WGS sequence"/>
</dbReference>
<evidence type="ECO:0000313" key="2">
    <source>
        <dbReference type="EMBL" id="RZU66165.1"/>
    </source>
</evidence>
<sequence>MSQFSVDSDQMIATSHAVQAGIERLRAEAHSLTAQVTNLQGSWAGQASAAFQSAAAEWGAMNVQVESVLSALNHALGAAGAHYAEAEQMNAQLFLR</sequence>
<dbReference type="OrthoDB" id="4231069at2"/>
<evidence type="ECO:0000313" key="3">
    <source>
        <dbReference type="Proteomes" id="UP000291483"/>
    </source>
</evidence>
<gene>
    <name evidence="2" type="ORF">EV379_2514</name>
</gene>
<organism evidence="2 3">
    <name type="scientific">Microterricola gilva</name>
    <dbReference type="NCBI Taxonomy" id="393267"/>
    <lineage>
        <taxon>Bacteria</taxon>
        <taxon>Bacillati</taxon>
        <taxon>Actinomycetota</taxon>
        <taxon>Actinomycetes</taxon>
        <taxon>Micrococcales</taxon>
        <taxon>Microbacteriaceae</taxon>
        <taxon>Microterricola</taxon>
    </lineage>
</organism>
<dbReference type="EMBL" id="SHLC01000001">
    <property type="protein sequence ID" value="RZU66165.1"/>
    <property type="molecule type" value="Genomic_DNA"/>
</dbReference>
<dbReference type="AlphaFoldDB" id="A0A4Q8AQ44"/>